<proteinExistence type="predicted"/>
<protein>
    <submittedName>
        <fullName evidence="2">Poly(3-hydroxyalkanoate) depolymerase</fullName>
    </submittedName>
</protein>
<dbReference type="PANTHER" id="PTHR43433">
    <property type="entry name" value="HYDROLASE, ALPHA/BETA FOLD FAMILY PROTEIN"/>
    <property type="match status" value="1"/>
</dbReference>
<dbReference type="InterPro" id="IPR011942">
    <property type="entry name" value="PHA_depoly_arom"/>
</dbReference>
<organism evidence="2 3">
    <name type="scientific">Variovorax humicola</name>
    <dbReference type="NCBI Taxonomy" id="1769758"/>
    <lineage>
        <taxon>Bacteria</taxon>
        <taxon>Pseudomonadati</taxon>
        <taxon>Pseudomonadota</taxon>
        <taxon>Betaproteobacteria</taxon>
        <taxon>Burkholderiales</taxon>
        <taxon>Comamonadaceae</taxon>
        <taxon>Variovorax</taxon>
    </lineage>
</organism>
<dbReference type="Gene3D" id="3.40.50.1820">
    <property type="entry name" value="alpha/beta hydrolase"/>
    <property type="match status" value="1"/>
</dbReference>
<dbReference type="InterPro" id="IPR029058">
    <property type="entry name" value="AB_hydrolase_fold"/>
</dbReference>
<dbReference type="EMBL" id="JBBKZV010000003">
    <property type="protein sequence ID" value="MEJ8821861.1"/>
    <property type="molecule type" value="Genomic_DNA"/>
</dbReference>
<sequence>MIGAVLRWVAPPFVTTSIPRCMHTAKKTLQPTGAPEDRLQDVQIDPASGMHIGTITIGDQLLRVGIRPGARADGAQTRVPLLLFNGIGANLELVNPFSAELEDTEAIIFDVPGAGKSPAPKRAYRLFSVARLAAKLLDALGYQQVDVLGVSWGGGLAQQFAIQFPSRVRRLILAATTMGGSTMLPGKPSVLWKMVNPKRYTDKGYMKSIAPDIYGGSLRTNPDAIKLFTEHARGGDPKGYRYQLLAMMGWTSLPWLWRLHHPTLVMAGRDDPLVPLANARMHAALMRNAQLCIVEDGHLFLMNKAKDVAPLILDFLRK</sequence>
<dbReference type="SUPFAM" id="SSF53474">
    <property type="entry name" value="alpha/beta-Hydrolases"/>
    <property type="match status" value="1"/>
</dbReference>
<dbReference type="Proteomes" id="UP001363010">
    <property type="component" value="Unassembled WGS sequence"/>
</dbReference>
<dbReference type="NCBIfam" id="TIGR02240">
    <property type="entry name" value="PHA_depoly_arom"/>
    <property type="match status" value="1"/>
</dbReference>
<feature type="domain" description="AB hydrolase-1" evidence="1">
    <location>
        <begin position="80"/>
        <end position="303"/>
    </location>
</feature>
<dbReference type="Pfam" id="PF00561">
    <property type="entry name" value="Abhydrolase_1"/>
    <property type="match status" value="1"/>
</dbReference>
<accession>A0ABU8VVM1</accession>
<comment type="caution">
    <text evidence="2">The sequence shown here is derived from an EMBL/GenBank/DDBJ whole genome shotgun (WGS) entry which is preliminary data.</text>
</comment>
<dbReference type="RefSeq" id="WP_340362913.1">
    <property type="nucleotide sequence ID" value="NZ_JBBKZV010000003.1"/>
</dbReference>
<dbReference type="InterPro" id="IPR000073">
    <property type="entry name" value="AB_hydrolase_1"/>
</dbReference>
<evidence type="ECO:0000313" key="3">
    <source>
        <dbReference type="Proteomes" id="UP001363010"/>
    </source>
</evidence>
<evidence type="ECO:0000259" key="1">
    <source>
        <dbReference type="Pfam" id="PF00561"/>
    </source>
</evidence>
<reference evidence="2 3" key="1">
    <citation type="submission" date="2024-03" db="EMBL/GenBank/DDBJ databases">
        <title>Novel species of the genus Variovorax.</title>
        <authorList>
            <person name="Liu Q."/>
            <person name="Xin Y.-H."/>
        </authorList>
    </citation>
    <scope>NUCLEOTIDE SEQUENCE [LARGE SCALE GENOMIC DNA]</scope>
    <source>
        <strain evidence="2 3">KACC 18501</strain>
    </source>
</reference>
<name>A0ABU8VVM1_9BURK</name>
<evidence type="ECO:0000313" key="2">
    <source>
        <dbReference type="EMBL" id="MEJ8821861.1"/>
    </source>
</evidence>
<dbReference type="PRINTS" id="PR00111">
    <property type="entry name" value="ABHYDROLASE"/>
</dbReference>
<gene>
    <name evidence="2" type="primary">phaZ</name>
    <name evidence="2" type="ORF">WKW80_07405</name>
</gene>
<keyword evidence="3" id="KW-1185">Reference proteome</keyword>
<dbReference type="PANTHER" id="PTHR43433:SF5">
    <property type="entry name" value="AB HYDROLASE-1 DOMAIN-CONTAINING PROTEIN"/>
    <property type="match status" value="1"/>
</dbReference>
<dbReference type="InterPro" id="IPR050471">
    <property type="entry name" value="AB_hydrolase"/>
</dbReference>